<dbReference type="Gene3D" id="2.30.29.30">
    <property type="entry name" value="Pleckstrin-homology domain (PH domain)/Phosphotyrosine-binding domain (PTB)"/>
    <property type="match status" value="1"/>
</dbReference>
<reference evidence="5" key="1">
    <citation type="submission" date="2023-03" db="EMBL/GenBank/DDBJ databases">
        <title>Massive genome expansion in bonnet fungi (Mycena s.s.) driven by repeated elements and novel gene families across ecological guilds.</title>
        <authorList>
            <consortium name="Lawrence Berkeley National Laboratory"/>
            <person name="Harder C.B."/>
            <person name="Miyauchi S."/>
            <person name="Viragh M."/>
            <person name="Kuo A."/>
            <person name="Thoen E."/>
            <person name="Andreopoulos B."/>
            <person name="Lu D."/>
            <person name="Skrede I."/>
            <person name="Drula E."/>
            <person name="Henrissat B."/>
            <person name="Morin E."/>
            <person name="Kohler A."/>
            <person name="Barry K."/>
            <person name="LaButti K."/>
            <person name="Morin E."/>
            <person name="Salamov A."/>
            <person name="Lipzen A."/>
            <person name="Mereny Z."/>
            <person name="Hegedus B."/>
            <person name="Baldrian P."/>
            <person name="Stursova M."/>
            <person name="Weitz H."/>
            <person name="Taylor A."/>
            <person name="Grigoriev I.V."/>
            <person name="Nagy L.G."/>
            <person name="Martin F."/>
            <person name="Kauserud H."/>
        </authorList>
    </citation>
    <scope>NUCLEOTIDE SEQUENCE</scope>
    <source>
        <strain evidence="5">CBHHK173m</strain>
    </source>
</reference>
<evidence type="ECO:0000256" key="1">
    <source>
        <dbReference type="ARBA" id="ARBA00004123"/>
    </source>
</evidence>
<dbReference type="GO" id="GO:0045292">
    <property type="term" value="P:mRNA cis splicing, via spliceosome"/>
    <property type="evidence" value="ECO:0007669"/>
    <property type="project" value="TreeGrafter"/>
</dbReference>
<accession>A0AAD6XW18</accession>
<comment type="caution">
    <text evidence="5">The sequence shown here is derived from an EMBL/GenBank/DDBJ whole genome shotgun (WGS) entry which is preliminary data.</text>
</comment>
<organism evidence="5 6">
    <name type="scientific">Mycena belliarum</name>
    <dbReference type="NCBI Taxonomy" id="1033014"/>
    <lineage>
        <taxon>Eukaryota</taxon>
        <taxon>Fungi</taxon>
        <taxon>Dikarya</taxon>
        <taxon>Basidiomycota</taxon>
        <taxon>Agaricomycotina</taxon>
        <taxon>Agaricomycetes</taxon>
        <taxon>Agaricomycetidae</taxon>
        <taxon>Agaricales</taxon>
        <taxon>Marasmiineae</taxon>
        <taxon>Mycenaceae</taxon>
        <taxon>Mycena</taxon>
    </lineage>
</organism>
<dbReference type="GO" id="GO:0005829">
    <property type="term" value="C:cytosol"/>
    <property type="evidence" value="ECO:0007669"/>
    <property type="project" value="TreeGrafter"/>
</dbReference>
<dbReference type="GO" id="GO:0034715">
    <property type="term" value="C:pICln-Sm protein complex"/>
    <property type="evidence" value="ECO:0007669"/>
    <property type="project" value="TreeGrafter"/>
</dbReference>
<keyword evidence="4" id="KW-0539">Nucleus</keyword>
<evidence type="ECO:0000313" key="6">
    <source>
        <dbReference type="Proteomes" id="UP001222325"/>
    </source>
</evidence>
<evidence type="ECO:0000256" key="3">
    <source>
        <dbReference type="ARBA" id="ARBA00022490"/>
    </source>
</evidence>
<sequence length="213" mass="22925">MPAITLIDCVPPFVSREKHAEIVAQTPSSFADIPPVLQLKDDDVSVIFDPPFDGFSTEDGALGTLFVVESALVFMSATGRGVQIHYPAITLHAISRAESGSSIYCQLDEIPGESEVMLSENDTDDMRELSIIPQSIASLEPIFEALSRCAALHPDQATASDDEMDDAFIDGDSAGFEAFTGEGDQELSQAGRATLEHLESIITYPAEMNRDGL</sequence>
<dbReference type="PANTHER" id="PTHR21399">
    <property type="entry name" value="CHLORIDE CONDUCTANCE REGULATORY PROTEIN ICLN"/>
    <property type="match status" value="1"/>
</dbReference>
<dbReference type="Pfam" id="PF03517">
    <property type="entry name" value="Voldacs"/>
    <property type="match status" value="1"/>
</dbReference>
<dbReference type="InterPro" id="IPR011993">
    <property type="entry name" value="PH-like_dom_sf"/>
</dbReference>
<evidence type="ECO:0000256" key="2">
    <source>
        <dbReference type="ARBA" id="ARBA00004496"/>
    </source>
</evidence>
<evidence type="ECO:0000313" key="5">
    <source>
        <dbReference type="EMBL" id="KAJ7091952.1"/>
    </source>
</evidence>
<keyword evidence="3" id="KW-0963">Cytoplasm</keyword>
<protein>
    <submittedName>
        <fullName evidence="5">Regulator of volume decrease after cellular swelling-domain-containing protein</fullName>
    </submittedName>
</protein>
<dbReference type="PANTHER" id="PTHR21399:SF0">
    <property type="entry name" value="METHYLOSOME SUBUNIT PICLN"/>
    <property type="match status" value="1"/>
</dbReference>
<dbReference type="AlphaFoldDB" id="A0AAD6XW18"/>
<dbReference type="InterPro" id="IPR039924">
    <property type="entry name" value="ICln/Lot5/Saf5"/>
</dbReference>
<dbReference type="Proteomes" id="UP001222325">
    <property type="component" value="Unassembled WGS sequence"/>
</dbReference>
<name>A0AAD6XW18_9AGAR</name>
<proteinExistence type="predicted"/>
<dbReference type="GO" id="GO:0000387">
    <property type="term" value="P:spliceosomal snRNP assembly"/>
    <property type="evidence" value="ECO:0007669"/>
    <property type="project" value="TreeGrafter"/>
</dbReference>
<dbReference type="EMBL" id="JARJCN010000019">
    <property type="protein sequence ID" value="KAJ7091952.1"/>
    <property type="molecule type" value="Genomic_DNA"/>
</dbReference>
<dbReference type="GO" id="GO:0005681">
    <property type="term" value="C:spliceosomal complex"/>
    <property type="evidence" value="ECO:0007669"/>
    <property type="project" value="TreeGrafter"/>
</dbReference>
<keyword evidence="6" id="KW-1185">Reference proteome</keyword>
<gene>
    <name evidence="5" type="ORF">B0H15DRAFT_834717</name>
</gene>
<evidence type="ECO:0000256" key="4">
    <source>
        <dbReference type="ARBA" id="ARBA00023242"/>
    </source>
</evidence>
<comment type="subcellular location">
    <subcellularLocation>
        <location evidence="2">Cytoplasm</location>
    </subcellularLocation>
    <subcellularLocation>
        <location evidence="1">Nucleus</location>
    </subcellularLocation>
</comment>